<evidence type="ECO:0000256" key="1">
    <source>
        <dbReference type="ARBA" id="ARBA00022729"/>
    </source>
</evidence>
<keyword evidence="7" id="KW-1185">Reference proteome</keyword>
<comment type="similarity">
    <text evidence="3">Belongs to the PMEI family.</text>
</comment>
<dbReference type="PANTHER" id="PTHR36710:SF23">
    <property type="entry name" value="PECTINESTERASE INHIBITOR DOMAIN-CONTAINING PROTEIN"/>
    <property type="match status" value="1"/>
</dbReference>
<accession>A0A9J5WJ34</accession>
<protein>
    <recommendedName>
        <fullName evidence="5">Pectinesterase inhibitor domain-containing protein</fullName>
    </recommendedName>
</protein>
<dbReference type="AlphaFoldDB" id="A0A9J5WJ34"/>
<keyword evidence="1 4" id="KW-0732">Signal</keyword>
<gene>
    <name evidence="6" type="ORF">H5410_055354</name>
</gene>
<reference evidence="6 7" key="1">
    <citation type="submission" date="2020-09" db="EMBL/GenBank/DDBJ databases">
        <title>De no assembly of potato wild relative species, Solanum commersonii.</title>
        <authorList>
            <person name="Cho K."/>
        </authorList>
    </citation>
    <scope>NUCLEOTIDE SEQUENCE [LARGE SCALE GENOMIC DNA]</scope>
    <source>
        <strain evidence="6">LZ3.2</strain>
        <tissue evidence="6">Leaf</tissue>
    </source>
</reference>
<dbReference type="InterPro" id="IPR035513">
    <property type="entry name" value="Invertase/methylesterase_inhib"/>
</dbReference>
<proteinExistence type="inferred from homology"/>
<dbReference type="EMBL" id="JACXVP010000011">
    <property type="protein sequence ID" value="KAG5575220.1"/>
    <property type="molecule type" value="Genomic_DNA"/>
</dbReference>
<dbReference type="SUPFAM" id="SSF101148">
    <property type="entry name" value="Plant invertase/pectin methylesterase inhibitor"/>
    <property type="match status" value="1"/>
</dbReference>
<dbReference type="InterPro" id="IPR006501">
    <property type="entry name" value="Pectinesterase_inhib_dom"/>
</dbReference>
<dbReference type="GO" id="GO:0004857">
    <property type="term" value="F:enzyme inhibitor activity"/>
    <property type="evidence" value="ECO:0007669"/>
    <property type="project" value="InterPro"/>
</dbReference>
<evidence type="ECO:0000256" key="2">
    <source>
        <dbReference type="ARBA" id="ARBA00023157"/>
    </source>
</evidence>
<evidence type="ECO:0000259" key="5">
    <source>
        <dbReference type="Pfam" id="PF04043"/>
    </source>
</evidence>
<dbReference type="Pfam" id="PF04043">
    <property type="entry name" value="PMEI"/>
    <property type="match status" value="1"/>
</dbReference>
<evidence type="ECO:0000256" key="4">
    <source>
        <dbReference type="SAM" id="SignalP"/>
    </source>
</evidence>
<evidence type="ECO:0000256" key="3">
    <source>
        <dbReference type="ARBA" id="ARBA00038471"/>
    </source>
</evidence>
<feature type="domain" description="Pectinesterase inhibitor" evidence="5">
    <location>
        <begin position="34"/>
        <end position="144"/>
    </location>
</feature>
<sequence>MTSLFTSYFLPLVLVITIFNFQTSLCDISADKALITCICRQVQDLQFCLTTFRQIIPSHPYVSEEVTRAAITKSLQNANDNHAFVETAKANAKDNETKDLYSICDSSYGLLITVLQDTAKSLANKDYNGLENDLSKCPQFVSDC</sequence>
<keyword evidence="2" id="KW-1015">Disulfide bond</keyword>
<dbReference type="NCBIfam" id="TIGR01614">
    <property type="entry name" value="PME_inhib"/>
    <property type="match status" value="1"/>
</dbReference>
<feature type="signal peptide" evidence="4">
    <location>
        <begin position="1"/>
        <end position="26"/>
    </location>
</feature>
<comment type="caution">
    <text evidence="6">The sequence shown here is derived from an EMBL/GenBank/DDBJ whole genome shotgun (WGS) entry which is preliminary data.</text>
</comment>
<feature type="chain" id="PRO_5039886857" description="Pectinesterase inhibitor domain-containing protein" evidence="4">
    <location>
        <begin position="27"/>
        <end position="144"/>
    </location>
</feature>
<dbReference type="PANTHER" id="PTHR36710">
    <property type="entry name" value="PECTINESTERASE INHIBITOR-LIKE"/>
    <property type="match status" value="1"/>
</dbReference>
<dbReference type="OrthoDB" id="1094948at2759"/>
<organism evidence="6 7">
    <name type="scientific">Solanum commersonii</name>
    <name type="common">Commerson's wild potato</name>
    <name type="synonym">Commerson's nightshade</name>
    <dbReference type="NCBI Taxonomy" id="4109"/>
    <lineage>
        <taxon>Eukaryota</taxon>
        <taxon>Viridiplantae</taxon>
        <taxon>Streptophyta</taxon>
        <taxon>Embryophyta</taxon>
        <taxon>Tracheophyta</taxon>
        <taxon>Spermatophyta</taxon>
        <taxon>Magnoliopsida</taxon>
        <taxon>eudicotyledons</taxon>
        <taxon>Gunneridae</taxon>
        <taxon>Pentapetalae</taxon>
        <taxon>asterids</taxon>
        <taxon>lamiids</taxon>
        <taxon>Solanales</taxon>
        <taxon>Solanaceae</taxon>
        <taxon>Solanoideae</taxon>
        <taxon>Solaneae</taxon>
        <taxon>Solanum</taxon>
    </lineage>
</organism>
<evidence type="ECO:0000313" key="7">
    <source>
        <dbReference type="Proteomes" id="UP000824120"/>
    </source>
</evidence>
<dbReference type="Gene3D" id="1.20.140.40">
    <property type="entry name" value="Invertase/pectin methylesterase inhibitor family protein"/>
    <property type="match status" value="1"/>
</dbReference>
<name>A0A9J5WJ34_SOLCO</name>
<dbReference type="InterPro" id="IPR052421">
    <property type="entry name" value="PCW_Enzyme_Inhibitor"/>
</dbReference>
<evidence type="ECO:0000313" key="6">
    <source>
        <dbReference type="EMBL" id="KAG5575220.1"/>
    </source>
</evidence>
<dbReference type="Proteomes" id="UP000824120">
    <property type="component" value="Chromosome 11"/>
</dbReference>